<evidence type="ECO:0000256" key="3">
    <source>
        <dbReference type="PROSITE-ProRule" id="PRU01278"/>
    </source>
</evidence>
<dbReference type="Gene3D" id="3.30.70.1710">
    <property type="match status" value="2"/>
</dbReference>
<dbReference type="PANTHER" id="PTHR33941:SF11">
    <property type="entry name" value="BACTERIAL MICROCOMPARTMENT SHELL PROTEIN PDUJ"/>
    <property type="match status" value="1"/>
</dbReference>
<evidence type="ECO:0000256" key="2">
    <source>
        <dbReference type="ARBA" id="ARBA00024446"/>
    </source>
</evidence>
<sequence length="183" mass="18815">MKRAIGLMEIKNIAKGLLAADAMLKAANVELIMANPLCPGKYIVMVAGDVGAVQSAVRSGHSAGGSENIVDETVLPNIHDDIFKAISGSTEIKSIRALGVIETYSVAAAIVAADTAAKSAAIELMEVRLARGMGGKAIVSFTGEIASVNSAVRAGTAAIQDKGFLVDQLVIAAPHHALHKALF</sequence>
<protein>
    <recommendedName>
        <fullName evidence="4">BMC domain-containing protein</fullName>
    </recommendedName>
</protein>
<gene>
    <name evidence="5" type="ORF">SPACI_049920</name>
</gene>
<name>A0ABZ3J9W5_SPOA4</name>
<evidence type="ECO:0000313" key="6">
    <source>
        <dbReference type="Proteomes" id="UP000216052"/>
    </source>
</evidence>
<dbReference type="InterPro" id="IPR050575">
    <property type="entry name" value="BMC_shell"/>
</dbReference>
<dbReference type="RefSeq" id="WP_093796663.1">
    <property type="nucleotide sequence ID" value="NZ_CP155571.1"/>
</dbReference>
<dbReference type="InterPro" id="IPR011238">
    <property type="entry name" value="Micro_shell_prot_PduT"/>
</dbReference>
<dbReference type="Pfam" id="PF00936">
    <property type="entry name" value="BMC"/>
    <property type="match status" value="2"/>
</dbReference>
<keyword evidence="2" id="KW-1283">Bacterial microcompartment</keyword>
<organism evidence="5 6">
    <name type="scientific">Sporomusa acidovorans (strain ATCC 49682 / DSM 3132 / Mol)</name>
    <dbReference type="NCBI Taxonomy" id="1123286"/>
    <lineage>
        <taxon>Bacteria</taxon>
        <taxon>Bacillati</taxon>
        <taxon>Bacillota</taxon>
        <taxon>Negativicutes</taxon>
        <taxon>Selenomonadales</taxon>
        <taxon>Sporomusaceae</taxon>
        <taxon>Sporomusa</taxon>
    </lineage>
</organism>
<comment type="similarity">
    <text evidence="3">Belongs to the bacterial microcompartments protein family.</text>
</comment>
<comment type="subcellular location">
    <subcellularLocation>
        <location evidence="1">Bacterial microcompartment</location>
    </subcellularLocation>
</comment>
<dbReference type="EMBL" id="CP155571">
    <property type="protein sequence ID" value="XFO74881.1"/>
    <property type="molecule type" value="Genomic_DNA"/>
</dbReference>
<dbReference type="CDD" id="cd07053">
    <property type="entry name" value="BMC_PduT_repeat1"/>
    <property type="match status" value="1"/>
</dbReference>
<dbReference type="PANTHER" id="PTHR33941">
    <property type="entry name" value="PROPANEDIOL UTILIZATION PROTEIN PDUA"/>
    <property type="match status" value="1"/>
</dbReference>
<accession>A0ABZ3J9W5</accession>
<dbReference type="SUPFAM" id="SSF143414">
    <property type="entry name" value="CcmK-like"/>
    <property type="match status" value="2"/>
</dbReference>
<evidence type="ECO:0000313" key="5">
    <source>
        <dbReference type="EMBL" id="XFO74881.1"/>
    </source>
</evidence>
<dbReference type="CDD" id="cd07054">
    <property type="entry name" value="BMC_PduT_repeat2"/>
    <property type="match status" value="1"/>
</dbReference>
<evidence type="ECO:0000259" key="4">
    <source>
        <dbReference type="PROSITE" id="PS51930"/>
    </source>
</evidence>
<evidence type="ECO:0000256" key="1">
    <source>
        <dbReference type="ARBA" id="ARBA00024322"/>
    </source>
</evidence>
<dbReference type="InterPro" id="IPR000249">
    <property type="entry name" value="BMC_dom"/>
</dbReference>
<keyword evidence="6" id="KW-1185">Reference proteome</keyword>
<dbReference type="SMART" id="SM00877">
    <property type="entry name" value="BMC"/>
    <property type="match status" value="2"/>
</dbReference>
<feature type="domain" description="BMC" evidence="4">
    <location>
        <begin position="97"/>
        <end position="183"/>
    </location>
</feature>
<dbReference type="PROSITE" id="PS51930">
    <property type="entry name" value="BMC_2"/>
    <property type="match status" value="2"/>
</dbReference>
<dbReference type="InterPro" id="IPR044872">
    <property type="entry name" value="CcmK/CsoS1_BMC"/>
</dbReference>
<dbReference type="InterPro" id="IPR037233">
    <property type="entry name" value="CcmK-like_sf"/>
</dbReference>
<reference evidence="5" key="1">
    <citation type="submission" date="2024-05" db="EMBL/GenBank/DDBJ databases">
        <title>Isolation and characterization of Sporomusa carbonis sp. nov., a carboxydotrophic hydrogenogen in the genus of Sporomusa isolated from a charcoal burning pile.</title>
        <authorList>
            <person name="Boeer T."/>
            <person name="Rosenbaum F."/>
            <person name="Eysell L."/>
            <person name="Mueller V."/>
            <person name="Daniel R."/>
            <person name="Poehlein A."/>
        </authorList>
    </citation>
    <scope>NUCLEOTIDE SEQUENCE [LARGE SCALE GENOMIC DNA]</scope>
    <source>
        <strain evidence="5">DSM 3132</strain>
    </source>
</reference>
<proteinExistence type="inferred from homology"/>
<feature type="domain" description="BMC" evidence="4">
    <location>
        <begin position="4"/>
        <end position="87"/>
    </location>
</feature>
<dbReference type="PIRSF" id="PIRSF034834">
    <property type="entry name" value="PduT"/>
    <property type="match status" value="1"/>
</dbReference>
<dbReference type="Proteomes" id="UP000216052">
    <property type="component" value="Chromosome"/>
</dbReference>